<dbReference type="AlphaFoldDB" id="A0AAD4N9U3"/>
<evidence type="ECO:0000313" key="4">
    <source>
        <dbReference type="Proteomes" id="UP001201812"/>
    </source>
</evidence>
<comment type="caution">
    <text evidence="3">The sequence shown here is derived from an EMBL/GenBank/DDBJ whole genome shotgun (WGS) entry which is preliminary data.</text>
</comment>
<keyword evidence="2" id="KW-0732">Signal</keyword>
<gene>
    <name evidence="3" type="ORF">DdX_04050</name>
</gene>
<feature type="chain" id="PRO_5042052016" description="Secreted protein" evidence="2">
    <location>
        <begin position="24"/>
        <end position="95"/>
    </location>
</feature>
<sequence>MVLVPSCIALLQYFSLVNHFTYGTTTGHDNDVITFVSESHHRRKSENLGIRNRADKRRQANSPPAWWNEHPQTRNKPFSASNAVTTPEAKEKMDN</sequence>
<evidence type="ECO:0000256" key="1">
    <source>
        <dbReference type="SAM" id="MobiDB-lite"/>
    </source>
</evidence>
<dbReference type="Proteomes" id="UP001201812">
    <property type="component" value="Unassembled WGS sequence"/>
</dbReference>
<organism evidence="3 4">
    <name type="scientific">Ditylenchus destructor</name>
    <dbReference type="NCBI Taxonomy" id="166010"/>
    <lineage>
        <taxon>Eukaryota</taxon>
        <taxon>Metazoa</taxon>
        <taxon>Ecdysozoa</taxon>
        <taxon>Nematoda</taxon>
        <taxon>Chromadorea</taxon>
        <taxon>Rhabditida</taxon>
        <taxon>Tylenchina</taxon>
        <taxon>Tylenchomorpha</taxon>
        <taxon>Sphaerularioidea</taxon>
        <taxon>Anguinidae</taxon>
        <taxon>Anguininae</taxon>
        <taxon>Ditylenchus</taxon>
    </lineage>
</organism>
<evidence type="ECO:0000256" key="2">
    <source>
        <dbReference type="SAM" id="SignalP"/>
    </source>
</evidence>
<evidence type="ECO:0008006" key="5">
    <source>
        <dbReference type="Google" id="ProtNLM"/>
    </source>
</evidence>
<feature type="region of interest" description="Disordered" evidence="1">
    <location>
        <begin position="38"/>
        <end position="95"/>
    </location>
</feature>
<reference evidence="3" key="1">
    <citation type="submission" date="2022-01" db="EMBL/GenBank/DDBJ databases">
        <title>Genome Sequence Resource for Two Populations of Ditylenchus destructor, the Migratory Endoparasitic Phytonematode.</title>
        <authorList>
            <person name="Zhang H."/>
            <person name="Lin R."/>
            <person name="Xie B."/>
        </authorList>
    </citation>
    <scope>NUCLEOTIDE SEQUENCE</scope>
    <source>
        <strain evidence="3">BazhouSP</strain>
    </source>
</reference>
<accession>A0AAD4N9U3</accession>
<proteinExistence type="predicted"/>
<keyword evidence="4" id="KW-1185">Reference proteome</keyword>
<name>A0AAD4N9U3_9BILA</name>
<feature type="compositionally biased region" description="Polar residues" evidence="1">
    <location>
        <begin position="74"/>
        <end position="85"/>
    </location>
</feature>
<dbReference type="EMBL" id="JAKKPZ010000003">
    <property type="protein sequence ID" value="KAI1723871.1"/>
    <property type="molecule type" value="Genomic_DNA"/>
</dbReference>
<evidence type="ECO:0000313" key="3">
    <source>
        <dbReference type="EMBL" id="KAI1723871.1"/>
    </source>
</evidence>
<protein>
    <recommendedName>
        <fullName evidence="5">Secreted protein</fullName>
    </recommendedName>
</protein>
<feature type="signal peptide" evidence="2">
    <location>
        <begin position="1"/>
        <end position="23"/>
    </location>
</feature>